<keyword evidence="3" id="KW-1185">Reference proteome</keyword>
<feature type="signal peptide" evidence="1">
    <location>
        <begin position="1"/>
        <end position="18"/>
    </location>
</feature>
<evidence type="ECO:0008006" key="4">
    <source>
        <dbReference type="Google" id="ProtNLM"/>
    </source>
</evidence>
<reference evidence="2 3" key="1">
    <citation type="journal article" date="2012" name="J. Bacteriol.">
        <title>Genome Sequence of Gallaecimonas xiamenensis Type Strain 3-C-1.</title>
        <authorList>
            <person name="Lai Q."/>
            <person name="Wang L."/>
            <person name="Wang W."/>
            <person name="Shao Z."/>
        </authorList>
    </citation>
    <scope>NUCLEOTIDE SEQUENCE [LARGE SCALE GENOMIC DNA]</scope>
    <source>
        <strain evidence="2 3">3-C-1</strain>
    </source>
</reference>
<comment type="caution">
    <text evidence="2">The sequence shown here is derived from an EMBL/GenBank/DDBJ whole genome shotgun (WGS) entry which is preliminary data.</text>
</comment>
<proteinExistence type="predicted"/>
<name>K2JK64_9GAMM</name>
<dbReference type="Proteomes" id="UP000006755">
    <property type="component" value="Unassembled WGS sequence"/>
</dbReference>
<dbReference type="EMBL" id="AMRI01000007">
    <property type="protein sequence ID" value="EKE75663.1"/>
    <property type="molecule type" value="Genomic_DNA"/>
</dbReference>
<evidence type="ECO:0000313" key="3">
    <source>
        <dbReference type="Proteomes" id="UP000006755"/>
    </source>
</evidence>
<sequence length="117" mass="13340">MKLLKLSVIASIATLTLAACGPKPFPEGKITSVTKQPYVLVAFEDPTDGGNYTLRNEEGFEFTVDFDRKCMFAEKNMKIGKTYRINTETHEFIDDQGRDAQYYKVEADDVFMNFCIF</sequence>
<evidence type="ECO:0000256" key="1">
    <source>
        <dbReference type="SAM" id="SignalP"/>
    </source>
</evidence>
<dbReference type="PROSITE" id="PS51257">
    <property type="entry name" value="PROKAR_LIPOPROTEIN"/>
    <property type="match status" value="1"/>
</dbReference>
<keyword evidence="1" id="KW-0732">Signal</keyword>
<protein>
    <recommendedName>
        <fullName evidence="4">Lipoprotein</fullName>
    </recommendedName>
</protein>
<organism evidence="2 3">
    <name type="scientific">Gallaecimonas xiamenensis 3-C-1</name>
    <dbReference type="NCBI Taxonomy" id="745411"/>
    <lineage>
        <taxon>Bacteria</taxon>
        <taxon>Pseudomonadati</taxon>
        <taxon>Pseudomonadota</taxon>
        <taxon>Gammaproteobacteria</taxon>
        <taxon>Enterobacterales</taxon>
        <taxon>Gallaecimonadaceae</taxon>
        <taxon>Gallaecimonas</taxon>
    </lineage>
</organism>
<dbReference type="AlphaFoldDB" id="K2JK64"/>
<accession>K2JK64</accession>
<dbReference type="RefSeq" id="WP_008483652.1">
    <property type="nucleotide sequence ID" value="NZ_AMRI01000007.1"/>
</dbReference>
<evidence type="ECO:0000313" key="2">
    <source>
        <dbReference type="EMBL" id="EKE75663.1"/>
    </source>
</evidence>
<feature type="chain" id="PRO_5003859261" description="Lipoprotein" evidence="1">
    <location>
        <begin position="19"/>
        <end position="117"/>
    </location>
</feature>
<gene>
    <name evidence="2" type="ORF">B3C1_06273</name>
</gene>